<evidence type="ECO:0000256" key="1">
    <source>
        <dbReference type="SAM" id="MobiDB-lite"/>
    </source>
</evidence>
<feature type="compositionally biased region" description="Polar residues" evidence="1">
    <location>
        <begin position="1"/>
        <end position="16"/>
    </location>
</feature>
<feature type="region of interest" description="Disordered" evidence="1">
    <location>
        <begin position="1"/>
        <end position="75"/>
    </location>
</feature>
<organism evidence="2 3">
    <name type="scientific">Habropoda laboriosa</name>
    <dbReference type="NCBI Taxonomy" id="597456"/>
    <lineage>
        <taxon>Eukaryota</taxon>
        <taxon>Metazoa</taxon>
        <taxon>Ecdysozoa</taxon>
        <taxon>Arthropoda</taxon>
        <taxon>Hexapoda</taxon>
        <taxon>Insecta</taxon>
        <taxon>Pterygota</taxon>
        <taxon>Neoptera</taxon>
        <taxon>Endopterygota</taxon>
        <taxon>Hymenoptera</taxon>
        <taxon>Apocrita</taxon>
        <taxon>Aculeata</taxon>
        <taxon>Apoidea</taxon>
        <taxon>Anthophila</taxon>
        <taxon>Apidae</taxon>
        <taxon>Habropoda</taxon>
    </lineage>
</organism>
<gene>
    <name evidence="2" type="ORF">WH47_12747</name>
</gene>
<protein>
    <submittedName>
        <fullName evidence="2">Uncharacterized protein</fullName>
    </submittedName>
</protein>
<evidence type="ECO:0000313" key="2">
    <source>
        <dbReference type="EMBL" id="KOC65948.1"/>
    </source>
</evidence>
<keyword evidence="3" id="KW-1185">Reference proteome</keyword>
<proteinExistence type="predicted"/>
<dbReference type="Proteomes" id="UP000053825">
    <property type="component" value="Unassembled WGS sequence"/>
</dbReference>
<accession>A0A0L7R524</accession>
<dbReference type="EMBL" id="KQ414654">
    <property type="protein sequence ID" value="KOC65948.1"/>
    <property type="molecule type" value="Genomic_DNA"/>
</dbReference>
<sequence>MVATTLSSNDNSGRSNANRRRKRDSERRMDGSAGATRGCSPFTIPTLQDSKDRKQMSHVSQRNCSTVNKHRREHVERRGRLARHWITPISPTIYSPFKLDSTRFVITLITEARVARTFQTKHMHIENAAPKNLVQPLSYRLANGVKFGNAARENGGNGGEGGRVGGMIRSE</sequence>
<dbReference type="AlphaFoldDB" id="A0A0L7R524"/>
<feature type="compositionally biased region" description="Polar residues" evidence="1">
    <location>
        <begin position="57"/>
        <end position="67"/>
    </location>
</feature>
<feature type="compositionally biased region" description="Gly residues" evidence="1">
    <location>
        <begin position="155"/>
        <end position="165"/>
    </location>
</feature>
<reference evidence="2 3" key="1">
    <citation type="submission" date="2015-07" db="EMBL/GenBank/DDBJ databases">
        <title>The genome of Habropoda laboriosa.</title>
        <authorList>
            <person name="Pan H."/>
            <person name="Kapheim K."/>
        </authorList>
    </citation>
    <scope>NUCLEOTIDE SEQUENCE [LARGE SCALE GENOMIC DNA]</scope>
    <source>
        <strain evidence="2">0110345459</strain>
    </source>
</reference>
<feature type="region of interest" description="Disordered" evidence="1">
    <location>
        <begin position="152"/>
        <end position="171"/>
    </location>
</feature>
<name>A0A0L7R524_9HYME</name>
<evidence type="ECO:0000313" key="3">
    <source>
        <dbReference type="Proteomes" id="UP000053825"/>
    </source>
</evidence>